<reference evidence="3" key="1">
    <citation type="submission" date="2017-09" db="EMBL/GenBank/DDBJ databases">
        <title>Depth-based differentiation of microbial function through sediment-hosted aquifers and enrichment of novel symbionts in the deep terrestrial subsurface.</title>
        <authorList>
            <person name="Probst A.J."/>
            <person name="Ladd B."/>
            <person name="Jarett J.K."/>
            <person name="Geller-Mcgrath D.E."/>
            <person name="Sieber C.M.K."/>
            <person name="Emerson J.B."/>
            <person name="Anantharaman K."/>
            <person name="Thomas B.C."/>
            <person name="Malmstrom R."/>
            <person name="Stieglmeier M."/>
            <person name="Klingl A."/>
            <person name="Woyke T."/>
            <person name="Ryan C.M."/>
            <person name="Banfield J.F."/>
        </authorList>
    </citation>
    <scope>NUCLEOTIDE SEQUENCE [LARGE SCALE GENOMIC DNA]</scope>
</reference>
<name>A0A2M7THD8_UNCKA</name>
<organism evidence="2 3">
    <name type="scientific">candidate division WWE3 bacterium CG_4_10_14_0_2_um_filter_41_14</name>
    <dbReference type="NCBI Taxonomy" id="1975072"/>
    <lineage>
        <taxon>Bacteria</taxon>
        <taxon>Katanobacteria</taxon>
    </lineage>
</organism>
<evidence type="ECO:0000313" key="2">
    <source>
        <dbReference type="EMBL" id="PIZ45650.1"/>
    </source>
</evidence>
<protein>
    <submittedName>
        <fullName evidence="2">Uncharacterized protein</fullName>
    </submittedName>
</protein>
<evidence type="ECO:0000313" key="3">
    <source>
        <dbReference type="Proteomes" id="UP000228920"/>
    </source>
</evidence>
<dbReference type="EMBL" id="PFNL01000126">
    <property type="protein sequence ID" value="PIZ45650.1"/>
    <property type="molecule type" value="Genomic_DNA"/>
</dbReference>
<proteinExistence type="predicted"/>
<sequence length="83" mass="9100">MTTSNLEQNPVAQMEGSFNPIIPATNPDWMVYSASLDARTKDFSKTLLTGFQTFGLFGVLIIALVILGLKSPAKPQRRDADEN</sequence>
<dbReference type="AlphaFoldDB" id="A0A2M7THD8"/>
<keyword evidence="1" id="KW-0472">Membrane</keyword>
<accession>A0A2M7THD8</accession>
<keyword evidence="1" id="KW-0812">Transmembrane</keyword>
<gene>
    <name evidence="2" type="ORF">COY32_04825</name>
</gene>
<keyword evidence="1" id="KW-1133">Transmembrane helix</keyword>
<feature type="transmembrane region" description="Helical" evidence="1">
    <location>
        <begin position="51"/>
        <end position="69"/>
    </location>
</feature>
<evidence type="ECO:0000256" key="1">
    <source>
        <dbReference type="SAM" id="Phobius"/>
    </source>
</evidence>
<dbReference type="Proteomes" id="UP000228920">
    <property type="component" value="Unassembled WGS sequence"/>
</dbReference>
<comment type="caution">
    <text evidence="2">The sequence shown here is derived from an EMBL/GenBank/DDBJ whole genome shotgun (WGS) entry which is preliminary data.</text>
</comment>